<keyword evidence="1" id="KW-1185">Reference proteome</keyword>
<dbReference type="Proteomes" id="UP000887565">
    <property type="component" value="Unplaced"/>
</dbReference>
<accession>A0A915HIX3</accession>
<proteinExistence type="predicted"/>
<sequence length="39" mass="4485">MQMLSRLVVQFLDLHGNFKTQLAINRMPNKNRLASEAAK</sequence>
<evidence type="ECO:0000313" key="2">
    <source>
        <dbReference type="WBParaSite" id="nRc.2.0.1.t01276-RA"/>
    </source>
</evidence>
<reference evidence="2" key="1">
    <citation type="submission" date="2022-11" db="UniProtKB">
        <authorList>
            <consortium name="WormBaseParasite"/>
        </authorList>
    </citation>
    <scope>IDENTIFICATION</scope>
</reference>
<name>A0A915HIX3_ROMCU</name>
<evidence type="ECO:0000313" key="1">
    <source>
        <dbReference type="Proteomes" id="UP000887565"/>
    </source>
</evidence>
<dbReference type="WBParaSite" id="nRc.2.0.1.t01276-RA">
    <property type="protein sequence ID" value="nRc.2.0.1.t01276-RA"/>
    <property type="gene ID" value="nRc.2.0.1.g01276"/>
</dbReference>
<dbReference type="AlphaFoldDB" id="A0A915HIX3"/>
<organism evidence="1 2">
    <name type="scientific">Romanomermis culicivorax</name>
    <name type="common">Nematode worm</name>
    <dbReference type="NCBI Taxonomy" id="13658"/>
    <lineage>
        <taxon>Eukaryota</taxon>
        <taxon>Metazoa</taxon>
        <taxon>Ecdysozoa</taxon>
        <taxon>Nematoda</taxon>
        <taxon>Enoplea</taxon>
        <taxon>Dorylaimia</taxon>
        <taxon>Mermithida</taxon>
        <taxon>Mermithoidea</taxon>
        <taxon>Mermithidae</taxon>
        <taxon>Romanomermis</taxon>
    </lineage>
</organism>
<protein>
    <submittedName>
        <fullName evidence="2">Uncharacterized protein</fullName>
    </submittedName>
</protein>